<dbReference type="PIRSF" id="PIRSF019693">
    <property type="entry name" value="VAMP-associated"/>
    <property type="match status" value="1"/>
</dbReference>
<dbReference type="GO" id="GO:0005886">
    <property type="term" value="C:plasma membrane"/>
    <property type="evidence" value="ECO:0007669"/>
    <property type="project" value="TreeGrafter"/>
</dbReference>
<keyword evidence="3 8" id="KW-0812">Transmembrane</keyword>
<evidence type="ECO:0000313" key="11">
    <source>
        <dbReference type="Proteomes" id="UP001243989"/>
    </source>
</evidence>
<dbReference type="InterPro" id="IPR013783">
    <property type="entry name" value="Ig-like_fold"/>
</dbReference>
<organism evidence="10 11">
    <name type="scientific">Colletotrichum phormii</name>
    <dbReference type="NCBI Taxonomy" id="359342"/>
    <lineage>
        <taxon>Eukaryota</taxon>
        <taxon>Fungi</taxon>
        <taxon>Dikarya</taxon>
        <taxon>Ascomycota</taxon>
        <taxon>Pezizomycotina</taxon>
        <taxon>Sordariomycetes</taxon>
        <taxon>Hypocreomycetidae</taxon>
        <taxon>Glomerellales</taxon>
        <taxon>Glomerellaceae</taxon>
        <taxon>Colletotrichum</taxon>
        <taxon>Colletotrichum acutatum species complex</taxon>
    </lineage>
</organism>
<feature type="transmembrane region" description="Helical" evidence="8">
    <location>
        <begin position="262"/>
        <end position="281"/>
    </location>
</feature>
<feature type="region of interest" description="Disordered" evidence="7">
    <location>
        <begin position="132"/>
        <end position="195"/>
    </location>
</feature>
<dbReference type="PANTHER" id="PTHR10809:SF6">
    <property type="entry name" value="AT11025P-RELATED"/>
    <property type="match status" value="1"/>
</dbReference>
<dbReference type="GO" id="GO:0160219">
    <property type="term" value="C:cortical endoplasmic reticulum membrane"/>
    <property type="evidence" value="ECO:0007669"/>
    <property type="project" value="UniProtKB-ARBA"/>
</dbReference>
<dbReference type="GO" id="GO:0007009">
    <property type="term" value="P:plasma membrane organization"/>
    <property type="evidence" value="ECO:0007669"/>
    <property type="project" value="UniProtKB-ARBA"/>
</dbReference>
<name>A0AAJ0ECQ2_9PEZI</name>
<protein>
    <submittedName>
        <fullName evidence="10">MSP domain-containing protein</fullName>
    </submittedName>
</protein>
<dbReference type="FunFam" id="2.60.40.10:FF:000813">
    <property type="entry name" value="Vesicle-associated protein 1-1"/>
    <property type="match status" value="1"/>
</dbReference>
<comment type="subcellular location">
    <subcellularLocation>
        <location evidence="1">Endoplasmic reticulum membrane</location>
        <topology evidence="1">Single-pass type IV membrane protein</topology>
    </subcellularLocation>
</comment>
<evidence type="ECO:0000256" key="1">
    <source>
        <dbReference type="ARBA" id="ARBA00004163"/>
    </source>
</evidence>
<evidence type="ECO:0000256" key="8">
    <source>
        <dbReference type="SAM" id="Phobius"/>
    </source>
</evidence>
<accession>A0AAJ0ECQ2</accession>
<keyword evidence="6" id="KW-0175">Coiled coil</keyword>
<dbReference type="GO" id="GO:0001786">
    <property type="term" value="F:phosphatidylserine binding"/>
    <property type="evidence" value="ECO:0007669"/>
    <property type="project" value="UniProtKB-ARBA"/>
</dbReference>
<dbReference type="Proteomes" id="UP001243989">
    <property type="component" value="Unassembled WGS sequence"/>
</dbReference>
<feature type="domain" description="MSP" evidence="9">
    <location>
        <begin position="2"/>
        <end position="122"/>
    </location>
</feature>
<dbReference type="AlphaFoldDB" id="A0AAJ0ECQ2"/>
<evidence type="ECO:0000256" key="2">
    <source>
        <dbReference type="ARBA" id="ARBA00008932"/>
    </source>
</evidence>
<sequence>MSVEIEPTELSFKRPFTVEVSRILRIKNPNQSPIAFKVKTTAPKQYCVRPNSGRVEPGQDVEVTVLLQAMKTEPALDTKCRDKFLVQSVSITADKEFASIANILDQTDKSSLIERKIRVNWLNAEDTLSLNGGSASAVASTPNRQSVVNGDYTPDVSNVYSSPQQDADSGSPAPAPRPSTADVKDDTVSEKAQSTVSAASHVVANTAQVTYEELKQKLSQAEAKIASLQDTSGLRQRVKTETEKLPTAQEAAAAVRQGAEGVSVQIVAILCLFSFLLAYFFF</sequence>
<dbReference type="RefSeq" id="XP_060442470.1">
    <property type="nucleotide sequence ID" value="XM_060596074.1"/>
</dbReference>
<dbReference type="GO" id="GO:1902647">
    <property type="term" value="P:negative regulation of 1-phosphatidyl-1D-myo-inositol 4,5-bisphosphate biosynthetic process"/>
    <property type="evidence" value="ECO:0007669"/>
    <property type="project" value="UniProtKB-ARBA"/>
</dbReference>
<dbReference type="SUPFAM" id="SSF49354">
    <property type="entry name" value="PapD-like"/>
    <property type="match status" value="1"/>
</dbReference>
<comment type="caution">
    <text evidence="10">The sequence shown here is derived from an EMBL/GenBank/DDBJ whole genome shotgun (WGS) entry which is preliminary data.</text>
</comment>
<dbReference type="GO" id="GO:0160214">
    <property type="term" value="F:endoplasmic reticulum-plasma membrane adaptor activity"/>
    <property type="evidence" value="ECO:0007669"/>
    <property type="project" value="UniProtKB-ARBA"/>
</dbReference>
<keyword evidence="11" id="KW-1185">Reference proteome</keyword>
<dbReference type="GO" id="GO:0035091">
    <property type="term" value="F:phosphatidylinositol binding"/>
    <property type="evidence" value="ECO:0007669"/>
    <property type="project" value="UniProtKB-ARBA"/>
</dbReference>
<keyword evidence="4 8" id="KW-1133">Transmembrane helix</keyword>
<evidence type="ECO:0000256" key="3">
    <source>
        <dbReference type="ARBA" id="ARBA00022692"/>
    </source>
</evidence>
<evidence type="ECO:0000256" key="4">
    <source>
        <dbReference type="ARBA" id="ARBA00022989"/>
    </source>
</evidence>
<dbReference type="EMBL" id="JAHMHQ010000016">
    <property type="protein sequence ID" value="KAK1633863.1"/>
    <property type="molecule type" value="Genomic_DNA"/>
</dbReference>
<dbReference type="Pfam" id="PF00635">
    <property type="entry name" value="Motile_Sperm"/>
    <property type="match status" value="1"/>
</dbReference>
<proteinExistence type="inferred from homology"/>
<dbReference type="GO" id="GO:0140506">
    <property type="term" value="F:endoplasmic reticulum-autophagosome adaptor activity"/>
    <property type="evidence" value="ECO:0007669"/>
    <property type="project" value="UniProtKB-ARBA"/>
</dbReference>
<evidence type="ECO:0000313" key="10">
    <source>
        <dbReference type="EMBL" id="KAK1633863.1"/>
    </source>
</evidence>
<dbReference type="GO" id="GO:0061817">
    <property type="term" value="P:endoplasmic reticulum-plasma membrane tethering"/>
    <property type="evidence" value="ECO:0007669"/>
    <property type="project" value="UniProtKB-ARBA"/>
</dbReference>
<dbReference type="GO" id="GO:0051685">
    <property type="term" value="P:maintenance of ER location"/>
    <property type="evidence" value="ECO:0007669"/>
    <property type="project" value="UniProtKB-ARBA"/>
</dbReference>
<comment type="similarity">
    <text evidence="2">Belongs to the VAMP-associated protein (VAP) (TC 9.B.17) family.</text>
</comment>
<feature type="coiled-coil region" evidence="6">
    <location>
        <begin position="204"/>
        <end position="231"/>
    </location>
</feature>
<feature type="compositionally biased region" description="Polar residues" evidence="7">
    <location>
        <begin position="132"/>
        <end position="148"/>
    </location>
</feature>
<evidence type="ECO:0000259" key="9">
    <source>
        <dbReference type="PROSITE" id="PS50202"/>
    </source>
</evidence>
<dbReference type="PROSITE" id="PS50202">
    <property type="entry name" value="MSP"/>
    <property type="match status" value="1"/>
</dbReference>
<dbReference type="InterPro" id="IPR000535">
    <property type="entry name" value="MSP_dom"/>
</dbReference>
<evidence type="ECO:0000256" key="6">
    <source>
        <dbReference type="SAM" id="Coils"/>
    </source>
</evidence>
<dbReference type="GeneID" id="85480936"/>
<dbReference type="Gene3D" id="2.60.40.10">
    <property type="entry name" value="Immunoglobulins"/>
    <property type="match status" value="1"/>
</dbReference>
<dbReference type="GO" id="GO:0061709">
    <property type="term" value="P:reticulophagy"/>
    <property type="evidence" value="ECO:0007669"/>
    <property type="project" value="UniProtKB-ARBA"/>
</dbReference>
<keyword evidence="5 8" id="KW-0472">Membrane</keyword>
<dbReference type="GO" id="GO:0033149">
    <property type="term" value="F:FFAT motif binding"/>
    <property type="evidence" value="ECO:0007669"/>
    <property type="project" value="TreeGrafter"/>
</dbReference>
<dbReference type="PANTHER" id="PTHR10809">
    <property type="entry name" value="VESICLE-ASSOCIATED MEMBRANE PROTEIN-ASSOCIATED PROTEIN"/>
    <property type="match status" value="1"/>
</dbReference>
<reference evidence="10" key="1">
    <citation type="submission" date="2021-06" db="EMBL/GenBank/DDBJ databases">
        <title>Comparative genomics, transcriptomics and evolutionary studies reveal genomic signatures of adaptation to plant cell wall in hemibiotrophic fungi.</title>
        <authorList>
            <consortium name="DOE Joint Genome Institute"/>
            <person name="Baroncelli R."/>
            <person name="Diaz J.F."/>
            <person name="Benocci T."/>
            <person name="Peng M."/>
            <person name="Battaglia E."/>
            <person name="Haridas S."/>
            <person name="Andreopoulos W."/>
            <person name="Labutti K."/>
            <person name="Pangilinan J."/>
            <person name="Floch G.L."/>
            <person name="Makela M.R."/>
            <person name="Henrissat B."/>
            <person name="Grigoriev I.V."/>
            <person name="Crouch J.A."/>
            <person name="De Vries R.P."/>
            <person name="Sukno S.A."/>
            <person name="Thon M.R."/>
        </authorList>
    </citation>
    <scope>NUCLEOTIDE SEQUENCE</scope>
    <source>
        <strain evidence="10">CBS 102054</strain>
    </source>
</reference>
<dbReference type="GO" id="GO:0090158">
    <property type="term" value="P:endoplasmic reticulum membrane organization"/>
    <property type="evidence" value="ECO:0007669"/>
    <property type="project" value="TreeGrafter"/>
</dbReference>
<gene>
    <name evidence="10" type="ORF">BDP81DRAFT_62194</name>
</gene>
<evidence type="ECO:0000256" key="7">
    <source>
        <dbReference type="SAM" id="MobiDB-lite"/>
    </source>
</evidence>
<feature type="compositionally biased region" description="Polar residues" evidence="7">
    <location>
        <begin position="155"/>
        <end position="168"/>
    </location>
</feature>
<dbReference type="InterPro" id="IPR008962">
    <property type="entry name" value="PapD-like_sf"/>
</dbReference>
<dbReference type="InterPro" id="IPR016763">
    <property type="entry name" value="VAP"/>
</dbReference>
<evidence type="ECO:0000256" key="5">
    <source>
        <dbReference type="ARBA" id="ARBA00023136"/>
    </source>
</evidence>